<dbReference type="InterPro" id="IPR036514">
    <property type="entry name" value="SGNH_hydro_sf"/>
</dbReference>
<dbReference type="Gene3D" id="3.40.50.1110">
    <property type="entry name" value="SGNH hydrolase"/>
    <property type="match status" value="1"/>
</dbReference>
<reference evidence="2" key="1">
    <citation type="submission" date="2023-10" db="EMBL/GenBank/DDBJ databases">
        <authorList>
            <person name="Hackl T."/>
        </authorList>
    </citation>
    <scope>NUCLEOTIDE SEQUENCE</scope>
</reference>
<evidence type="ECO:0000256" key="1">
    <source>
        <dbReference type="SAM" id="SignalP"/>
    </source>
</evidence>
<evidence type="ECO:0000313" key="3">
    <source>
        <dbReference type="Proteomes" id="UP001295740"/>
    </source>
</evidence>
<keyword evidence="3" id="KW-1185">Reference proteome</keyword>
<protein>
    <submittedName>
        <fullName evidence="2">Uu.00g004080.m01.CDS01</fullName>
    </submittedName>
</protein>
<dbReference type="Pfam" id="PF00657">
    <property type="entry name" value="Lipase_GDSL"/>
    <property type="match status" value="1"/>
</dbReference>
<name>A0AAI8VEJ7_9PEZI</name>
<dbReference type="PANTHER" id="PTHR37981:SF1">
    <property type="entry name" value="SGNH HYDROLASE-TYPE ESTERASE DOMAIN-CONTAINING PROTEIN"/>
    <property type="match status" value="1"/>
</dbReference>
<dbReference type="InterPro" id="IPR037460">
    <property type="entry name" value="SEST-like"/>
</dbReference>
<comment type="caution">
    <text evidence="2">The sequence shown here is derived from an EMBL/GenBank/DDBJ whole genome shotgun (WGS) entry which is preliminary data.</text>
</comment>
<dbReference type="Proteomes" id="UP001295740">
    <property type="component" value="Unassembled WGS sequence"/>
</dbReference>
<accession>A0AAI8VEJ7</accession>
<organism evidence="2 3">
    <name type="scientific">Anthostomella pinea</name>
    <dbReference type="NCBI Taxonomy" id="933095"/>
    <lineage>
        <taxon>Eukaryota</taxon>
        <taxon>Fungi</taxon>
        <taxon>Dikarya</taxon>
        <taxon>Ascomycota</taxon>
        <taxon>Pezizomycotina</taxon>
        <taxon>Sordariomycetes</taxon>
        <taxon>Xylariomycetidae</taxon>
        <taxon>Xylariales</taxon>
        <taxon>Xylariaceae</taxon>
        <taxon>Anthostomella</taxon>
    </lineage>
</organism>
<gene>
    <name evidence="2" type="ORF">KHLLAP_LOCUS6746</name>
</gene>
<dbReference type="PANTHER" id="PTHR37981">
    <property type="entry name" value="LIPASE 2"/>
    <property type="match status" value="1"/>
</dbReference>
<feature type="chain" id="PRO_5042573440" evidence="1">
    <location>
        <begin position="19"/>
        <end position="428"/>
    </location>
</feature>
<feature type="signal peptide" evidence="1">
    <location>
        <begin position="1"/>
        <end position="18"/>
    </location>
</feature>
<dbReference type="CDD" id="cd01823">
    <property type="entry name" value="SEST_like"/>
    <property type="match status" value="1"/>
</dbReference>
<dbReference type="GO" id="GO:0016788">
    <property type="term" value="F:hydrolase activity, acting on ester bonds"/>
    <property type="evidence" value="ECO:0007669"/>
    <property type="project" value="InterPro"/>
</dbReference>
<dbReference type="AlphaFoldDB" id="A0AAI8VEJ7"/>
<evidence type="ECO:0000313" key="2">
    <source>
        <dbReference type="EMBL" id="CAJ2506278.1"/>
    </source>
</evidence>
<sequence length="428" mass="48172">MRFSTPFIFLICVSLAAGRLSHPVHPEVPVSQHVLSSSEAGHYRRPRIPYFTHLQDGGADARTGFVAFGDSYSAGIGTGLDGPEDECRRGVHAHTQLIAEDLSASQGGPNATAFQFLSCTGATTEEILSGGEMSQIDTFNASHPADFALLSIGGNDLGFFDVMNACIFRFYDFYSGTCESALEKSRASIESEEFESRVQILITEILDKVRWEKKPWFFVTMTGYARFFNEMTDGCDEMSFGVWWNGPKLKKRLRLQMNALVLAVNAKLRKTVDMVNSRFTRDKVLFVDYDEEFDGYRFCEASVTEPDYGRNDTWFFLVGGPDNARNDTRANHTLDVETLSPTSILVDPSSCLEPARRSGDWGELALCYMAMAKQRDPTLQPARGNIYARGNGMWYVPTYYGKTFHPRTLGHERVRDTIYEAWHELESR</sequence>
<proteinExistence type="predicted"/>
<dbReference type="SUPFAM" id="SSF52266">
    <property type="entry name" value="SGNH hydrolase"/>
    <property type="match status" value="1"/>
</dbReference>
<dbReference type="GO" id="GO:0006629">
    <property type="term" value="P:lipid metabolic process"/>
    <property type="evidence" value="ECO:0007669"/>
    <property type="project" value="TreeGrafter"/>
</dbReference>
<keyword evidence="1" id="KW-0732">Signal</keyword>
<dbReference type="EMBL" id="CAUWAG010000008">
    <property type="protein sequence ID" value="CAJ2506278.1"/>
    <property type="molecule type" value="Genomic_DNA"/>
</dbReference>
<dbReference type="InterPro" id="IPR001087">
    <property type="entry name" value="GDSL"/>
</dbReference>